<evidence type="ECO:0000313" key="2">
    <source>
        <dbReference type="Proteomes" id="UP001519362"/>
    </source>
</evidence>
<gene>
    <name evidence="1" type="ORF">JOF34_001738</name>
</gene>
<name>A0ABS4ZIQ1_9MICO</name>
<evidence type="ECO:0000313" key="1">
    <source>
        <dbReference type="EMBL" id="MBP2437152.1"/>
    </source>
</evidence>
<keyword evidence="2" id="KW-1185">Reference proteome</keyword>
<protein>
    <submittedName>
        <fullName evidence="1">Uncharacterized protein</fullName>
    </submittedName>
</protein>
<comment type="caution">
    <text evidence="1">The sequence shown here is derived from an EMBL/GenBank/DDBJ whole genome shotgun (WGS) entry which is preliminary data.</text>
</comment>
<proteinExistence type="predicted"/>
<organism evidence="1 2">
    <name type="scientific">Microbacterium amylolyticum</name>
    <dbReference type="NCBI Taxonomy" id="936337"/>
    <lineage>
        <taxon>Bacteria</taxon>
        <taxon>Bacillati</taxon>
        <taxon>Actinomycetota</taxon>
        <taxon>Actinomycetes</taxon>
        <taxon>Micrococcales</taxon>
        <taxon>Microbacteriaceae</taxon>
        <taxon>Microbacterium</taxon>
    </lineage>
</organism>
<dbReference type="Proteomes" id="UP001519362">
    <property type="component" value="Unassembled WGS sequence"/>
</dbReference>
<dbReference type="EMBL" id="JAGIOL010000001">
    <property type="protein sequence ID" value="MBP2437152.1"/>
    <property type="molecule type" value="Genomic_DNA"/>
</dbReference>
<accession>A0ABS4ZIQ1</accession>
<sequence length="119" mass="12710">MDPAPTRENLPRVNGGDRSARIDALKDLTSDRIGFGFSEDTGHNTTVNDQMVDVAPVGPALRVAASLRSGQIDDLERTPGCVRLFGDYAAQLPGNGVVGVRGVALIVEQDDARRRNGRP</sequence>
<reference evidence="1 2" key="1">
    <citation type="submission" date="2021-03" db="EMBL/GenBank/DDBJ databases">
        <title>Sequencing the genomes of 1000 actinobacteria strains.</title>
        <authorList>
            <person name="Klenk H.-P."/>
        </authorList>
    </citation>
    <scope>NUCLEOTIDE SEQUENCE [LARGE SCALE GENOMIC DNA]</scope>
    <source>
        <strain evidence="1 2">DSM 24221</strain>
    </source>
</reference>